<dbReference type="EMBL" id="JADQTO010000013">
    <property type="protein sequence ID" value="MBG0564891.1"/>
    <property type="molecule type" value="Genomic_DNA"/>
</dbReference>
<dbReference type="Proteomes" id="UP000598146">
    <property type="component" value="Unassembled WGS sequence"/>
</dbReference>
<keyword evidence="2" id="KW-1133">Transmembrane helix</keyword>
<keyword evidence="2" id="KW-0472">Membrane</keyword>
<feature type="transmembrane region" description="Helical" evidence="2">
    <location>
        <begin position="62"/>
        <end position="86"/>
    </location>
</feature>
<evidence type="ECO:0000313" key="3">
    <source>
        <dbReference type="EMBL" id="MBG0564891.1"/>
    </source>
</evidence>
<gene>
    <name evidence="3" type="ORF">I4J89_25910</name>
    <name evidence="4" type="ORF">I4J89_47590</name>
</gene>
<comment type="caution">
    <text evidence="4">The sequence shown here is derived from an EMBL/GenBank/DDBJ whole genome shotgun (WGS) entry which is preliminary data.</text>
</comment>
<dbReference type="RefSeq" id="WP_196416684.1">
    <property type="nucleotide sequence ID" value="NZ_JADQTO010000013.1"/>
</dbReference>
<evidence type="ECO:0000256" key="2">
    <source>
        <dbReference type="SAM" id="Phobius"/>
    </source>
</evidence>
<feature type="compositionally biased region" description="Basic and acidic residues" evidence="1">
    <location>
        <begin position="1"/>
        <end position="10"/>
    </location>
</feature>
<organism evidence="4 5">
    <name type="scientific">Actinoplanes aureus</name>
    <dbReference type="NCBI Taxonomy" id="2792083"/>
    <lineage>
        <taxon>Bacteria</taxon>
        <taxon>Bacillati</taxon>
        <taxon>Actinomycetota</taxon>
        <taxon>Actinomycetes</taxon>
        <taxon>Micromonosporales</taxon>
        <taxon>Micromonosporaceae</taxon>
        <taxon>Actinoplanes</taxon>
    </lineage>
</organism>
<feature type="region of interest" description="Disordered" evidence="1">
    <location>
        <begin position="1"/>
        <end position="25"/>
    </location>
</feature>
<name>A0A931G2I3_9ACTN</name>
<protein>
    <submittedName>
        <fullName evidence="4">Uncharacterized protein</fullName>
    </submittedName>
</protein>
<evidence type="ECO:0000313" key="5">
    <source>
        <dbReference type="Proteomes" id="UP000598146"/>
    </source>
</evidence>
<evidence type="ECO:0000256" key="1">
    <source>
        <dbReference type="SAM" id="MobiDB-lite"/>
    </source>
</evidence>
<evidence type="ECO:0000313" key="4">
    <source>
        <dbReference type="EMBL" id="MBG0569098.1"/>
    </source>
</evidence>
<feature type="compositionally biased region" description="Low complexity" evidence="1">
    <location>
        <begin position="12"/>
        <end position="23"/>
    </location>
</feature>
<keyword evidence="5" id="KW-1185">Reference proteome</keyword>
<dbReference type="AlphaFoldDB" id="A0A931G2I3"/>
<sequence>MTVEPRDDQQKSSNVPASSPVPADAGINRSNVAIKVLAAGGVFIGGIGTVLTAAAFGAVANAAVLAALAAVCFIAATTLVAVAWIVRR</sequence>
<reference evidence="4" key="1">
    <citation type="submission" date="2020-11" db="EMBL/GenBank/DDBJ databases">
        <title>Isolation and identification of active actinomycetes.</title>
        <authorList>
            <person name="Sun X."/>
        </authorList>
    </citation>
    <scope>NUCLEOTIDE SEQUENCE</scope>
    <source>
        <strain evidence="4">NEAU-A11</strain>
    </source>
</reference>
<keyword evidence="2" id="KW-0812">Transmembrane</keyword>
<accession>A0A931G2I3</accession>
<dbReference type="EMBL" id="JADQTO010000053">
    <property type="protein sequence ID" value="MBG0569098.1"/>
    <property type="molecule type" value="Genomic_DNA"/>
</dbReference>
<proteinExistence type="predicted"/>
<feature type="transmembrane region" description="Helical" evidence="2">
    <location>
        <begin position="36"/>
        <end position="56"/>
    </location>
</feature>